<feature type="transmembrane region" description="Helical" evidence="7">
    <location>
        <begin position="124"/>
        <end position="143"/>
    </location>
</feature>
<evidence type="ECO:0000256" key="5">
    <source>
        <dbReference type="ARBA" id="ARBA00038359"/>
    </source>
</evidence>
<feature type="region of interest" description="Disordered" evidence="6">
    <location>
        <begin position="352"/>
        <end position="432"/>
    </location>
</feature>
<feature type="domain" description="Rhodopsin" evidence="8">
    <location>
        <begin position="33"/>
        <end position="271"/>
    </location>
</feature>
<organism evidence="9 10">
    <name type="scientific">Plenodomus tracheiphilus IPT5</name>
    <dbReference type="NCBI Taxonomy" id="1408161"/>
    <lineage>
        <taxon>Eukaryota</taxon>
        <taxon>Fungi</taxon>
        <taxon>Dikarya</taxon>
        <taxon>Ascomycota</taxon>
        <taxon>Pezizomycotina</taxon>
        <taxon>Dothideomycetes</taxon>
        <taxon>Pleosporomycetidae</taxon>
        <taxon>Pleosporales</taxon>
        <taxon>Pleosporineae</taxon>
        <taxon>Leptosphaeriaceae</taxon>
        <taxon>Plenodomus</taxon>
    </lineage>
</organism>
<dbReference type="PANTHER" id="PTHR33048">
    <property type="entry name" value="PTH11-LIKE INTEGRAL MEMBRANE PROTEIN (AFU_ORTHOLOGUE AFUA_5G11245)"/>
    <property type="match status" value="1"/>
</dbReference>
<protein>
    <recommendedName>
        <fullName evidence="8">Rhodopsin domain-containing protein</fullName>
    </recommendedName>
</protein>
<keyword evidence="4 7" id="KW-0472">Membrane</keyword>
<dbReference type="AlphaFoldDB" id="A0A6A7B3G7"/>
<name>A0A6A7B3G7_9PLEO</name>
<feature type="transmembrane region" description="Helical" evidence="7">
    <location>
        <begin position="96"/>
        <end position="117"/>
    </location>
</feature>
<accession>A0A6A7B3G7</accession>
<dbReference type="GO" id="GO:0016020">
    <property type="term" value="C:membrane"/>
    <property type="evidence" value="ECO:0007669"/>
    <property type="project" value="UniProtKB-SubCell"/>
</dbReference>
<sequence>MAPHSSNELSRSGKLQERVTIAFLVLAWFFILLRIWTRTCVISNFGWDDSTMILAGMMFTVYCAATLYIEANGGGTHVTNVQHLQLLTKWVVVSEALYLLSMMTLKISLGIFFARIVIKPWHFILIYITVGINIISSLAAFFYCLFRCGVDINQYVLQQLQHKCTSQPLDLFIAYQSASFNTLTDFVFLTLPIIILWNANMDRKSKISVGFILCLGALGCICSIIRFRYVAGLTQVDDFFWNAVNISIWSTIEAGASIIAGCLATLRPFLKHILRLAREKSSLGKCIKTISKSVRSGSSGTPRGMDNRAVSNPRGEEAQRKKRRGTMDTDDPDFMEFLALPGEEVIALDDEPGRERKSTELILGKGESERDLEFAWPQRELDEEDGTGEKRKEKRRHTLHSSWGFRSGRVAARRVSEPTAVAGEGGRREGEG</sequence>
<dbReference type="Proteomes" id="UP000799423">
    <property type="component" value="Unassembled WGS sequence"/>
</dbReference>
<evidence type="ECO:0000256" key="6">
    <source>
        <dbReference type="SAM" id="MobiDB-lite"/>
    </source>
</evidence>
<evidence type="ECO:0000256" key="1">
    <source>
        <dbReference type="ARBA" id="ARBA00004141"/>
    </source>
</evidence>
<proteinExistence type="inferred from homology"/>
<dbReference type="InterPro" id="IPR049326">
    <property type="entry name" value="Rhodopsin_dom_fungi"/>
</dbReference>
<evidence type="ECO:0000256" key="4">
    <source>
        <dbReference type="ARBA" id="ARBA00023136"/>
    </source>
</evidence>
<evidence type="ECO:0000256" key="7">
    <source>
        <dbReference type="SAM" id="Phobius"/>
    </source>
</evidence>
<comment type="similarity">
    <text evidence="5">Belongs to the SAT4 family.</text>
</comment>
<feature type="transmembrane region" description="Helical" evidence="7">
    <location>
        <begin position="49"/>
        <end position="69"/>
    </location>
</feature>
<evidence type="ECO:0000313" key="9">
    <source>
        <dbReference type="EMBL" id="KAF2849197.1"/>
    </source>
</evidence>
<feature type="transmembrane region" description="Helical" evidence="7">
    <location>
        <begin position="247"/>
        <end position="270"/>
    </location>
</feature>
<comment type="subcellular location">
    <subcellularLocation>
        <location evidence="1">Membrane</location>
        <topology evidence="1">Multi-pass membrane protein</topology>
    </subcellularLocation>
</comment>
<keyword evidence="2 7" id="KW-0812">Transmembrane</keyword>
<feature type="transmembrane region" description="Helical" evidence="7">
    <location>
        <begin position="20"/>
        <end position="37"/>
    </location>
</feature>
<dbReference type="OrthoDB" id="4682787at2759"/>
<dbReference type="EMBL" id="MU006313">
    <property type="protein sequence ID" value="KAF2849197.1"/>
    <property type="molecule type" value="Genomic_DNA"/>
</dbReference>
<feature type="transmembrane region" description="Helical" evidence="7">
    <location>
        <begin position="209"/>
        <end position="227"/>
    </location>
</feature>
<evidence type="ECO:0000256" key="3">
    <source>
        <dbReference type="ARBA" id="ARBA00022989"/>
    </source>
</evidence>
<feature type="region of interest" description="Disordered" evidence="6">
    <location>
        <begin position="293"/>
        <end position="331"/>
    </location>
</feature>
<evidence type="ECO:0000313" key="10">
    <source>
        <dbReference type="Proteomes" id="UP000799423"/>
    </source>
</evidence>
<gene>
    <name evidence="9" type="ORF">T440DRAFT_499999</name>
</gene>
<dbReference type="Pfam" id="PF20684">
    <property type="entry name" value="Fung_rhodopsin"/>
    <property type="match status" value="1"/>
</dbReference>
<evidence type="ECO:0000256" key="2">
    <source>
        <dbReference type="ARBA" id="ARBA00022692"/>
    </source>
</evidence>
<reference evidence="9" key="1">
    <citation type="submission" date="2020-01" db="EMBL/GenBank/DDBJ databases">
        <authorList>
            <consortium name="DOE Joint Genome Institute"/>
            <person name="Haridas S."/>
            <person name="Albert R."/>
            <person name="Binder M."/>
            <person name="Bloem J."/>
            <person name="Labutti K."/>
            <person name="Salamov A."/>
            <person name="Andreopoulos B."/>
            <person name="Baker S.E."/>
            <person name="Barry K."/>
            <person name="Bills G."/>
            <person name="Bluhm B.H."/>
            <person name="Cannon C."/>
            <person name="Castanera R."/>
            <person name="Culley D.E."/>
            <person name="Daum C."/>
            <person name="Ezra D."/>
            <person name="Gonzalez J.B."/>
            <person name="Henrissat B."/>
            <person name="Kuo A."/>
            <person name="Liang C."/>
            <person name="Lipzen A."/>
            <person name="Lutzoni F."/>
            <person name="Magnuson J."/>
            <person name="Mondo S."/>
            <person name="Nolan M."/>
            <person name="Ohm R."/>
            <person name="Pangilinan J."/>
            <person name="Park H.-J."/>
            <person name="Ramirez L."/>
            <person name="Alfaro M."/>
            <person name="Sun H."/>
            <person name="Tritt A."/>
            <person name="Yoshinaga Y."/>
            <person name="Zwiers L.-H."/>
            <person name="Turgeon B.G."/>
            <person name="Goodwin S.B."/>
            <person name="Spatafora J.W."/>
            <person name="Crous P.W."/>
            <person name="Grigoriev I.V."/>
        </authorList>
    </citation>
    <scope>NUCLEOTIDE SEQUENCE</scope>
    <source>
        <strain evidence="9">IPT5</strain>
    </source>
</reference>
<keyword evidence="3 7" id="KW-1133">Transmembrane helix</keyword>
<dbReference type="InterPro" id="IPR052337">
    <property type="entry name" value="SAT4-like"/>
</dbReference>
<dbReference type="PANTHER" id="PTHR33048:SF96">
    <property type="entry name" value="INTEGRAL MEMBRANE PROTEIN"/>
    <property type="match status" value="1"/>
</dbReference>
<evidence type="ECO:0000259" key="8">
    <source>
        <dbReference type="Pfam" id="PF20684"/>
    </source>
</evidence>
<keyword evidence="10" id="KW-1185">Reference proteome</keyword>